<dbReference type="InterPro" id="IPR004459">
    <property type="entry name" value="CobQ_synth"/>
</dbReference>
<dbReference type="CDD" id="cd01750">
    <property type="entry name" value="GATase1_CobQ"/>
    <property type="match status" value="1"/>
</dbReference>
<keyword evidence="4 6" id="KW-0315">Glutamine amidotransferase</keyword>
<dbReference type="RefSeq" id="WP_116885246.1">
    <property type="nucleotide sequence ID" value="NZ_CABMMC010000042.1"/>
</dbReference>
<organism evidence="10 11">
    <name type="scientific">Victivallis vadensis</name>
    <dbReference type="NCBI Taxonomy" id="172901"/>
    <lineage>
        <taxon>Bacteria</taxon>
        <taxon>Pseudomonadati</taxon>
        <taxon>Lentisphaerota</taxon>
        <taxon>Lentisphaeria</taxon>
        <taxon>Victivallales</taxon>
        <taxon>Victivallaceae</taxon>
        <taxon>Victivallis</taxon>
    </lineage>
</organism>
<dbReference type="GeneID" id="78296525"/>
<protein>
    <recommendedName>
        <fullName evidence="6">Cobyric acid synthase</fullName>
    </recommendedName>
</protein>
<dbReference type="InterPro" id="IPR047045">
    <property type="entry name" value="CobQ_N"/>
</dbReference>
<evidence type="ECO:0000256" key="4">
    <source>
        <dbReference type="ARBA" id="ARBA00022962"/>
    </source>
</evidence>
<dbReference type="GO" id="GO:0015420">
    <property type="term" value="F:ABC-type vitamin B12 transporter activity"/>
    <property type="evidence" value="ECO:0007669"/>
    <property type="project" value="UniProtKB-UniRule"/>
</dbReference>
<evidence type="ECO:0000256" key="1">
    <source>
        <dbReference type="ARBA" id="ARBA00003444"/>
    </source>
</evidence>
<comment type="similarity">
    <text evidence="6">Belongs to the CobB/CobQ family. CobQ subfamily.</text>
</comment>
<dbReference type="PANTHER" id="PTHR21343:SF1">
    <property type="entry name" value="COBYRIC ACID SYNTHASE"/>
    <property type="match status" value="1"/>
</dbReference>
<dbReference type="Pfam" id="PF00155">
    <property type="entry name" value="Aminotran_1_2"/>
    <property type="match status" value="1"/>
</dbReference>
<comment type="caution">
    <text evidence="10">The sequence shown here is derived from an EMBL/GenBank/DDBJ whole genome shotgun (WGS) entry which is preliminary data.</text>
</comment>
<evidence type="ECO:0000259" key="7">
    <source>
        <dbReference type="Pfam" id="PF00155"/>
    </source>
</evidence>
<dbReference type="InterPro" id="IPR015424">
    <property type="entry name" value="PyrdxlP-dep_Trfase"/>
</dbReference>
<dbReference type="Proteomes" id="UP000245959">
    <property type="component" value="Unassembled WGS sequence"/>
</dbReference>
<evidence type="ECO:0000256" key="5">
    <source>
        <dbReference type="ARBA" id="ARBA00048531"/>
    </source>
</evidence>
<dbReference type="InterPro" id="IPR029062">
    <property type="entry name" value="Class_I_gatase-like"/>
</dbReference>
<dbReference type="GO" id="GO:0030170">
    <property type="term" value="F:pyridoxal phosphate binding"/>
    <property type="evidence" value="ECO:0007669"/>
    <property type="project" value="InterPro"/>
</dbReference>
<evidence type="ECO:0000256" key="3">
    <source>
        <dbReference type="ARBA" id="ARBA00022573"/>
    </source>
</evidence>
<dbReference type="PANTHER" id="PTHR21343">
    <property type="entry name" value="DETHIOBIOTIN SYNTHETASE"/>
    <property type="match status" value="1"/>
</dbReference>
<proteinExistence type="inferred from homology"/>
<accession>A0A2U1ANQ1</accession>
<dbReference type="PROSITE" id="PS00105">
    <property type="entry name" value="AA_TRANSFER_CLASS_1"/>
    <property type="match status" value="1"/>
</dbReference>
<feature type="active site" description="Nucleophile" evidence="6">
    <location>
        <position position="690"/>
    </location>
</feature>
<dbReference type="InterPro" id="IPR015422">
    <property type="entry name" value="PyrdxlP-dep_Trfase_small"/>
</dbReference>
<dbReference type="AlphaFoldDB" id="A0A2U1ANQ1"/>
<comment type="function">
    <text evidence="6">Catalyzes amidations at positions B, D, E, and G on adenosylcobyrinic A,C-diamide. NH(2) groups are provided by glutamine, and one molecule of ATP is hydrogenolyzed for each amidation.</text>
</comment>
<dbReference type="Gene3D" id="3.40.50.300">
    <property type="entry name" value="P-loop containing nucleotide triphosphate hydrolases"/>
    <property type="match status" value="1"/>
</dbReference>
<dbReference type="SUPFAM" id="SSF53383">
    <property type="entry name" value="PLP-dependent transferases"/>
    <property type="match status" value="1"/>
</dbReference>
<comment type="pathway">
    <text evidence="2 6">Cofactor biosynthesis; adenosylcobalamin biosynthesis.</text>
</comment>
<dbReference type="Pfam" id="PF01656">
    <property type="entry name" value="CbiA"/>
    <property type="match status" value="1"/>
</dbReference>
<dbReference type="NCBIfam" id="TIGR00313">
    <property type="entry name" value="cobQ"/>
    <property type="match status" value="1"/>
</dbReference>
<feature type="active site" evidence="6">
    <location>
        <position position="780"/>
    </location>
</feature>
<dbReference type="SUPFAM" id="SSF52540">
    <property type="entry name" value="P-loop containing nucleoside triphosphate hydrolases"/>
    <property type="match status" value="1"/>
</dbReference>
<evidence type="ECO:0000256" key="6">
    <source>
        <dbReference type="HAMAP-Rule" id="MF_00028"/>
    </source>
</evidence>
<dbReference type="UniPathway" id="UPA00148"/>
<keyword evidence="3 6" id="KW-0169">Cobalamin biosynthesis</keyword>
<dbReference type="NCBIfam" id="NF001989">
    <property type="entry name" value="PRK00784.1"/>
    <property type="match status" value="1"/>
</dbReference>
<dbReference type="Gene3D" id="3.40.50.880">
    <property type="match status" value="1"/>
</dbReference>
<name>A0A2U1ANQ1_9BACT</name>
<dbReference type="Gene3D" id="3.40.640.10">
    <property type="entry name" value="Type I PLP-dependent aspartate aminotransferase-like (Major domain)"/>
    <property type="match status" value="1"/>
</dbReference>
<evidence type="ECO:0000313" key="10">
    <source>
        <dbReference type="EMBL" id="PVY38015.1"/>
    </source>
</evidence>
<feature type="domain" description="Aminotransferase class I/classII large" evidence="7">
    <location>
        <begin position="29"/>
        <end position="347"/>
    </location>
</feature>
<keyword evidence="11" id="KW-1185">Reference proteome</keyword>
<evidence type="ECO:0000256" key="2">
    <source>
        <dbReference type="ARBA" id="ARBA00004953"/>
    </source>
</evidence>
<dbReference type="InterPro" id="IPR004839">
    <property type="entry name" value="Aminotransferase_I/II_large"/>
</dbReference>
<feature type="domain" description="CobQ/CobB/MinD/ParA nucleotide binding" evidence="8">
    <location>
        <begin position="363"/>
        <end position="587"/>
    </location>
</feature>
<dbReference type="CDD" id="cd00609">
    <property type="entry name" value="AAT_like"/>
    <property type="match status" value="1"/>
</dbReference>
<gene>
    <name evidence="6" type="primary">cobQ</name>
    <name evidence="10" type="ORF">C8D82_12937</name>
</gene>
<dbReference type="InterPro" id="IPR004838">
    <property type="entry name" value="NHTrfase_class1_PyrdxlP-BS"/>
</dbReference>
<sequence length="841" mass="92072">MNPDIQHGGDLAELARRANCAPAELADFSVNLNPAGPPPGAFECYFRSFDLLNRYPEPHAESLVRLIAAKLNRPDAEVIAGNGSNELLGLAPEAFAPPRALIVTPGYLEYARACEKAHVPAEELRLTRADGFRLDPARLAAAVRPGDLVLLGNPNNPTGQLTPRAGLLPVIEANPQALFLIDEAFIDFVPETESLAAVRLPNLLVSRSLTKFYALPGLRMGFLTGPAPLIAKLRARQGVWSTATPAIEMAKFLLGLPPEWGENSRRETAKLRERFAAKLAALPGIAVHLSDANFLLLETDRPGLAERLLCEHRIAVRCCANYPGLGPEYVRVAVRPEKEQDRLLNALAPKTFALPRRRTPALMLQGTCSNAGKSILTAAFCRILLQDGRRVAPFKAQNMALNSYVTPDGGEIGRAQAVQAEACRLDPDVRMNPILLKPESDLGSQVIVKGRAIGHMKVREYYANKPRLWETVKSCYDSLAAEYDAIVLEGAGSPGEVNLKANDIVNMNMAAHARARVLLAGDIDRGGVYASFLGTYATLTPAERELLAGFAVNKFRGDPSLLADAHSYLERATGKPVLGVVDWQPDLGLPEEDSVNFSFIRPAPKYDRTLDLALIQLGHIANFTDFVPFELEPDVTVRKIRHASELGEPDILVLPGSKSVAADLAMLDREGFRPLIRELVARGCHFVGICGGLQLAGREFLDPEKVESGVTRAEPLGLLDLVTVMRPAKRLCRTRAGEFSGYEIHHGETGSRDPAVTVRRAPDGSAIGFEKGRIFTSYLHGVFDDDAFRRRFLDRVRLGRGWRPLGGVTARYGTEEALNRLADHVRSRFDMKYIYQQMGLK</sequence>
<dbReference type="GO" id="GO:0048472">
    <property type="term" value="F:threonine-phosphate decarboxylase activity"/>
    <property type="evidence" value="ECO:0007669"/>
    <property type="project" value="UniProtKB-EC"/>
</dbReference>
<dbReference type="Pfam" id="PF07685">
    <property type="entry name" value="GATase_3"/>
    <property type="match status" value="1"/>
</dbReference>
<feature type="domain" description="CobB/CobQ-like glutamine amidotransferase" evidence="9">
    <location>
        <begin position="612"/>
        <end position="787"/>
    </location>
</feature>
<dbReference type="Gene3D" id="3.90.1150.10">
    <property type="entry name" value="Aspartate Aminotransferase, domain 1"/>
    <property type="match status" value="1"/>
</dbReference>
<dbReference type="CDD" id="cd05389">
    <property type="entry name" value="CobQ_N"/>
    <property type="match status" value="1"/>
</dbReference>
<reference evidence="10 11" key="1">
    <citation type="submission" date="2018-04" db="EMBL/GenBank/DDBJ databases">
        <title>Genomic Encyclopedia of Type Strains, Phase IV (KMG-IV): sequencing the most valuable type-strain genomes for metagenomic binning, comparative biology and taxonomic classification.</title>
        <authorList>
            <person name="Goeker M."/>
        </authorList>
    </citation>
    <scope>NUCLEOTIDE SEQUENCE [LARGE SCALE GENOMIC DNA]</scope>
    <source>
        <strain evidence="10 11">DSM 14823</strain>
    </source>
</reference>
<dbReference type="InterPro" id="IPR015421">
    <property type="entry name" value="PyrdxlP-dep_Trfase_major"/>
</dbReference>
<dbReference type="EMBL" id="QEKH01000029">
    <property type="protein sequence ID" value="PVY38015.1"/>
    <property type="molecule type" value="Genomic_DNA"/>
</dbReference>
<dbReference type="GO" id="GO:0009236">
    <property type="term" value="P:cobalamin biosynthetic process"/>
    <property type="evidence" value="ECO:0007669"/>
    <property type="project" value="UniProtKB-UniRule"/>
</dbReference>
<dbReference type="InterPro" id="IPR005860">
    <property type="entry name" value="CobD"/>
</dbReference>
<dbReference type="InterPro" id="IPR027417">
    <property type="entry name" value="P-loop_NTPase"/>
</dbReference>
<comment type="catalytic activity">
    <reaction evidence="5">
        <text>O-phospho-L-threonine + H(+) = (R)-1-aminopropan-2-yl phosphate + CO2</text>
        <dbReference type="Rhea" id="RHEA:11492"/>
        <dbReference type="ChEBI" id="CHEBI:15378"/>
        <dbReference type="ChEBI" id="CHEBI:16526"/>
        <dbReference type="ChEBI" id="CHEBI:58563"/>
        <dbReference type="ChEBI" id="CHEBI:58675"/>
        <dbReference type="EC" id="4.1.1.81"/>
    </reaction>
</comment>
<dbReference type="InterPro" id="IPR011698">
    <property type="entry name" value="GATase_3"/>
</dbReference>
<dbReference type="PROSITE" id="PS51274">
    <property type="entry name" value="GATASE_COBBQ"/>
    <property type="match status" value="1"/>
</dbReference>
<dbReference type="OrthoDB" id="9808302at2"/>
<dbReference type="SUPFAM" id="SSF52317">
    <property type="entry name" value="Class I glutamine amidotransferase-like"/>
    <property type="match status" value="1"/>
</dbReference>
<comment type="function">
    <text evidence="1">Decarboxylates L-threonine-O-3-phosphate to yield (R)-1-amino-2-propanol O-2-phosphate, the precursor for the linkage between the nucleotide loop and the corrin ring in cobalamin.</text>
</comment>
<dbReference type="InterPro" id="IPR033949">
    <property type="entry name" value="CobQ_GATase1"/>
</dbReference>
<dbReference type="HAMAP" id="MF_00028">
    <property type="entry name" value="CobQ"/>
    <property type="match status" value="1"/>
</dbReference>
<dbReference type="InterPro" id="IPR002586">
    <property type="entry name" value="CobQ/CobB/MinD/ParA_Nub-bd_dom"/>
</dbReference>
<evidence type="ECO:0000259" key="8">
    <source>
        <dbReference type="Pfam" id="PF01656"/>
    </source>
</evidence>
<dbReference type="NCBIfam" id="TIGR01140">
    <property type="entry name" value="L_thr_O3P_dcar"/>
    <property type="match status" value="1"/>
</dbReference>
<evidence type="ECO:0000313" key="11">
    <source>
        <dbReference type="Proteomes" id="UP000245959"/>
    </source>
</evidence>
<evidence type="ECO:0000259" key="9">
    <source>
        <dbReference type="Pfam" id="PF07685"/>
    </source>
</evidence>